<evidence type="ECO:0000256" key="8">
    <source>
        <dbReference type="ARBA" id="ARBA00023204"/>
    </source>
</evidence>
<accession>A0ABW3M930</accession>
<evidence type="ECO:0000256" key="2">
    <source>
        <dbReference type="ARBA" id="ARBA00001946"/>
    </source>
</evidence>
<evidence type="ECO:0000313" key="12">
    <source>
        <dbReference type="Proteomes" id="UP001597045"/>
    </source>
</evidence>
<dbReference type="Proteomes" id="UP001597045">
    <property type="component" value="Unassembled WGS sequence"/>
</dbReference>
<dbReference type="EMBL" id="JBHTIS010000298">
    <property type="protein sequence ID" value="MFD1045430.1"/>
    <property type="molecule type" value="Genomic_DNA"/>
</dbReference>
<keyword evidence="11" id="KW-0255">Endonuclease</keyword>
<evidence type="ECO:0000256" key="5">
    <source>
        <dbReference type="ARBA" id="ARBA00022763"/>
    </source>
</evidence>
<feature type="compositionally biased region" description="Basic residues" evidence="9">
    <location>
        <begin position="287"/>
        <end position="297"/>
    </location>
</feature>
<evidence type="ECO:0000256" key="3">
    <source>
        <dbReference type="ARBA" id="ARBA00022722"/>
    </source>
</evidence>
<dbReference type="InterPro" id="IPR051547">
    <property type="entry name" value="TDP2-like"/>
</dbReference>
<keyword evidence="3" id="KW-0540">Nuclease</keyword>
<comment type="caution">
    <text evidence="11">The sequence shown here is derived from an EMBL/GenBank/DDBJ whole genome shotgun (WGS) entry which is preliminary data.</text>
</comment>
<comment type="cofactor">
    <cofactor evidence="1">
        <name>Mn(2+)</name>
        <dbReference type="ChEBI" id="CHEBI:29035"/>
    </cofactor>
</comment>
<feature type="region of interest" description="Disordered" evidence="9">
    <location>
        <begin position="276"/>
        <end position="297"/>
    </location>
</feature>
<feature type="domain" description="Endonuclease/exonuclease/phosphatase" evidence="10">
    <location>
        <begin position="11"/>
        <end position="268"/>
    </location>
</feature>
<evidence type="ECO:0000256" key="4">
    <source>
        <dbReference type="ARBA" id="ARBA00022723"/>
    </source>
</evidence>
<evidence type="ECO:0000259" key="10">
    <source>
        <dbReference type="Pfam" id="PF03372"/>
    </source>
</evidence>
<keyword evidence="5" id="KW-0227">DNA damage</keyword>
<keyword evidence="6" id="KW-0378">Hydrolase</keyword>
<dbReference type="GO" id="GO:0004519">
    <property type="term" value="F:endonuclease activity"/>
    <property type="evidence" value="ECO:0007669"/>
    <property type="project" value="UniProtKB-KW"/>
</dbReference>
<evidence type="ECO:0000313" key="11">
    <source>
        <dbReference type="EMBL" id="MFD1045430.1"/>
    </source>
</evidence>
<evidence type="ECO:0000256" key="7">
    <source>
        <dbReference type="ARBA" id="ARBA00022842"/>
    </source>
</evidence>
<dbReference type="InterPro" id="IPR005135">
    <property type="entry name" value="Endo/exonuclease/phosphatase"/>
</dbReference>
<dbReference type="InterPro" id="IPR036691">
    <property type="entry name" value="Endo/exonu/phosph_ase_sf"/>
</dbReference>
<sequence>MVLYDPPIGVMSFNVGGLPSGLAPAKVRAVEFCRLIEQSGVDVVNLQEVWTYRLLDFIRAQLPSFGSVAWRAGLAGQPAGGLASFSRLRLAAPRFVSFRGIRARTGTPLFRVAKAVNSTLQGALIFEIAGRRTLVGNTHLSANRDGDWSTGNRHHTFQRAQVVALHDALRRARDADCEMTILAGDLNICSDSALYPLVVGNGAWRDPFARTNQPTFHADLLPPNRIPRRIDYLLVTADAERYPTTEPDMLFTEPTRLANGRRTYLSDHLALTIRLQLPPMPPPPDRNRKRGTGHGRS</sequence>
<organism evidence="11 12">
    <name type="scientific">Kibdelosporangium lantanae</name>
    <dbReference type="NCBI Taxonomy" id="1497396"/>
    <lineage>
        <taxon>Bacteria</taxon>
        <taxon>Bacillati</taxon>
        <taxon>Actinomycetota</taxon>
        <taxon>Actinomycetes</taxon>
        <taxon>Pseudonocardiales</taxon>
        <taxon>Pseudonocardiaceae</taxon>
        <taxon>Kibdelosporangium</taxon>
    </lineage>
</organism>
<dbReference type="Gene3D" id="3.60.10.10">
    <property type="entry name" value="Endonuclease/exonuclease/phosphatase"/>
    <property type="match status" value="1"/>
</dbReference>
<evidence type="ECO:0000256" key="9">
    <source>
        <dbReference type="SAM" id="MobiDB-lite"/>
    </source>
</evidence>
<comment type="cofactor">
    <cofactor evidence="2">
        <name>Mg(2+)</name>
        <dbReference type="ChEBI" id="CHEBI:18420"/>
    </cofactor>
</comment>
<proteinExistence type="predicted"/>
<keyword evidence="12" id="KW-1185">Reference proteome</keyword>
<keyword evidence="4" id="KW-0479">Metal-binding</keyword>
<dbReference type="Pfam" id="PF03372">
    <property type="entry name" value="Exo_endo_phos"/>
    <property type="match status" value="1"/>
</dbReference>
<dbReference type="PANTHER" id="PTHR15822:SF4">
    <property type="entry name" value="TYROSYL-DNA PHOSPHODIESTERASE 2"/>
    <property type="match status" value="1"/>
</dbReference>
<dbReference type="PANTHER" id="PTHR15822">
    <property type="entry name" value="TRAF AND TNF RECEPTOR-ASSOCIATED PROTEIN"/>
    <property type="match status" value="1"/>
</dbReference>
<evidence type="ECO:0000256" key="1">
    <source>
        <dbReference type="ARBA" id="ARBA00001936"/>
    </source>
</evidence>
<dbReference type="SUPFAM" id="SSF56219">
    <property type="entry name" value="DNase I-like"/>
    <property type="match status" value="1"/>
</dbReference>
<keyword evidence="8" id="KW-0234">DNA repair</keyword>
<evidence type="ECO:0000256" key="6">
    <source>
        <dbReference type="ARBA" id="ARBA00022801"/>
    </source>
</evidence>
<protein>
    <submittedName>
        <fullName evidence="11">Endonuclease/exonuclease/phosphatase family protein</fullName>
    </submittedName>
</protein>
<reference evidence="12" key="1">
    <citation type="journal article" date="2019" name="Int. J. Syst. Evol. Microbiol.">
        <title>The Global Catalogue of Microorganisms (GCM) 10K type strain sequencing project: providing services to taxonomists for standard genome sequencing and annotation.</title>
        <authorList>
            <consortium name="The Broad Institute Genomics Platform"/>
            <consortium name="The Broad Institute Genome Sequencing Center for Infectious Disease"/>
            <person name="Wu L."/>
            <person name="Ma J."/>
        </authorList>
    </citation>
    <scope>NUCLEOTIDE SEQUENCE [LARGE SCALE GENOMIC DNA]</scope>
    <source>
        <strain evidence="12">JCM 31486</strain>
    </source>
</reference>
<keyword evidence="7" id="KW-0460">Magnesium</keyword>
<gene>
    <name evidence="11" type="ORF">ACFQ1S_07430</name>
</gene>
<name>A0ABW3M930_9PSEU</name>